<dbReference type="EMBL" id="SCWE01000002">
    <property type="protein sequence ID" value="TDM02122.1"/>
    <property type="molecule type" value="Genomic_DNA"/>
</dbReference>
<dbReference type="InterPro" id="IPR013120">
    <property type="entry name" value="FAR_NAD-bd"/>
</dbReference>
<keyword evidence="3" id="KW-1185">Reference proteome</keyword>
<dbReference type="GO" id="GO:0005737">
    <property type="term" value="C:cytoplasm"/>
    <property type="evidence" value="ECO:0007669"/>
    <property type="project" value="TreeGrafter"/>
</dbReference>
<feature type="domain" description="Thioester reductase (TE)" evidence="1">
    <location>
        <begin position="5"/>
        <end position="232"/>
    </location>
</feature>
<dbReference type="Proteomes" id="UP000295328">
    <property type="component" value="Unassembled WGS sequence"/>
</dbReference>
<dbReference type="Gene3D" id="3.40.50.720">
    <property type="entry name" value="NAD(P)-binding Rossmann-like Domain"/>
    <property type="match status" value="1"/>
</dbReference>
<dbReference type="PANTHER" id="PTHR48079">
    <property type="entry name" value="PROTEIN YEEZ"/>
    <property type="match status" value="1"/>
</dbReference>
<dbReference type="OrthoDB" id="9807212at2"/>
<dbReference type="SUPFAM" id="SSF51735">
    <property type="entry name" value="NAD(P)-binding Rossmann-fold domains"/>
    <property type="match status" value="1"/>
</dbReference>
<dbReference type="GO" id="GO:0004029">
    <property type="term" value="F:aldehyde dehydrogenase (NAD+) activity"/>
    <property type="evidence" value="ECO:0007669"/>
    <property type="project" value="TreeGrafter"/>
</dbReference>
<dbReference type="PANTHER" id="PTHR48079:SF6">
    <property type="entry name" value="NAD(P)-BINDING DOMAIN-CONTAINING PROTEIN-RELATED"/>
    <property type="match status" value="1"/>
</dbReference>
<evidence type="ECO:0000259" key="1">
    <source>
        <dbReference type="Pfam" id="PF07993"/>
    </source>
</evidence>
<gene>
    <name evidence="2" type="ORF">ERX37_07780</name>
</gene>
<name>A0A4R6BK65_9STAP</name>
<protein>
    <submittedName>
        <fullName evidence="2">NAD-dependent epimerase/dehydratase family protein</fullName>
    </submittedName>
</protein>
<proteinExistence type="predicted"/>
<evidence type="ECO:0000313" key="3">
    <source>
        <dbReference type="Proteomes" id="UP000295328"/>
    </source>
</evidence>
<comment type="caution">
    <text evidence="2">The sequence shown here is derived from an EMBL/GenBank/DDBJ whole genome shotgun (WGS) entry which is preliminary data.</text>
</comment>
<dbReference type="InterPro" id="IPR051783">
    <property type="entry name" value="NAD(P)-dependent_oxidoreduct"/>
</dbReference>
<organism evidence="2 3">
    <name type="scientific">Macrococcus hajekii</name>
    <dbReference type="NCBI Taxonomy" id="198482"/>
    <lineage>
        <taxon>Bacteria</taxon>
        <taxon>Bacillati</taxon>
        <taxon>Bacillota</taxon>
        <taxon>Bacilli</taxon>
        <taxon>Bacillales</taxon>
        <taxon>Staphylococcaceae</taxon>
        <taxon>Macrococcus</taxon>
    </lineage>
</organism>
<reference evidence="2 3" key="1">
    <citation type="submission" date="2019-01" db="EMBL/GenBank/DDBJ databases">
        <title>Draft genome sequences of the type strains of six Macrococcus species.</title>
        <authorList>
            <person name="Mazhar S."/>
            <person name="Altermann E."/>
            <person name="Hill C."/>
            <person name="Mcauliffe O."/>
        </authorList>
    </citation>
    <scope>NUCLEOTIDE SEQUENCE [LARGE SCALE GENOMIC DNA]</scope>
    <source>
        <strain evidence="2 3">CCM4809</strain>
    </source>
</reference>
<accession>A0A4R6BK65</accession>
<dbReference type="Pfam" id="PF07993">
    <property type="entry name" value="NAD_binding_4"/>
    <property type="match status" value="1"/>
</dbReference>
<dbReference type="AlphaFoldDB" id="A0A4R6BK65"/>
<dbReference type="InterPro" id="IPR036291">
    <property type="entry name" value="NAD(P)-bd_dom_sf"/>
</dbReference>
<evidence type="ECO:0000313" key="2">
    <source>
        <dbReference type="EMBL" id="TDM02122.1"/>
    </source>
</evidence>
<sequence>MNIFLTGATGFVGAQLIHQLAQNPEHHLYILYRDEAKKQKLISELPNASLHFVQGDITSENCGVDFSHHHLPQMDYFYHLAALVKFDEELRQQLFEINLEGTRHALALAQVLNTKHFLYVSTAYTVGQNEQAKEELHPLSTPVNNPYEESKLQAEHVVMQAPMKKSILRPAIIIGDSVTGAADSKFTLYGFMKALKVFRRKISRSVTSQQFRLFGHDNGTSNLVPVDYVVRVLGHALQAEDGKIYHITNSAPPHNMEILSIIKKYLNFDQLTVAPESERATITDEEKILNSYIAVFDPYFKKSVVFEDNNTAELLKLFGESTLTLSRSQLDMIIRTFLLK</sequence>